<proteinExistence type="predicted"/>
<evidence type="ECO:0000256" key="1">
    <source>
        <dbReference type="SAM" id="MobiDB-lite"/>
    </source>
</evidence>
<dbReference type="PROSITE" id="PS00330">
    <property type="entry name" value="HEMOLYSIN_CALCIUM"/>
    <property type="match status" value="1"/>
</dbReference>
<dbReference type="Gene3D" id="2.160.20.160">
    <property type="match status" value="1"/>
</dbReference>
<dbReference type="InterPro" id="IPR011049">
    <property type="entry name" value="Serralysin-like_metalloprot_C"/>
</dbReference>
<evidence type="ECO:0000313" key="3">
    <source>
        <dbReference type="EMBL" id="PKH40687.1"/>
    </source>
</evidence>
<evidence type="ECO:0000256" key="2">
    <source>
        <dbReference type="SAM" id="SignalP"/>
    </source>
</evidence>
<reference evidence="4" key="1">
    <citation type="submission" date="2016-10" db="EMBL/GenBank/DDBJ databases">
        <authorList>
            <person name="de Groot N.N."/>
        </authorList>
    </citation>
    <scope>NUCLEOTIDE SEQUENCE [LARGE SCALE GENOMIC DNA]</scope>
    <source>
        <strain evidence="4">CGMCC 1.10697</strain>
    </source>
</reference>
<dbReference type="PRINTS" id="PR00313">
    <property type="entry name" value="CABNDNGRPT"/>
</dbReference>
<dbReference type="Proteomes" id="UP000233565">
    <property type="component" value="Unassembled WGS sequence"/>
</dbReference>
<dbReference type="Gene3D" id="2.150.10.10">
    <property type="entry name" value="Serralysin-like metalloprotease, C-terminal"/>
    <property type="match status" value="1"/>
</dbReference>
<sequence>MLRTTTLSAAALLGVTLLAPAAPATAAATCQGRVATITGTGTVTGTEGDDVIVADTALTVNALGGDDLVCVTGDAYTSVYAGAGDDVVDATLATGASTVLGAGADTYLGSAAGEDVTAGEDDDSDTERDVIAVGGGFDSVSSGEGGEPNADEIRGDGEMQLFWSGVPAGSSAAHGGAGSTFQMLYNNRVARLKIDTGAGYLSTGSGPRLDLSGFTGFSVRGYGALRRVTVLGSNQDESVSLGWNTSRRVKQKVALRGGDDRLSIGVFSRRSSFSGGDGADEIVAGARSRIGLDLAREKLTVGSGRKAVRVEANSFEDARIASSVVTLRGSGRSNDLEVNACRATVRGLGGRDEITAFINTPDGARVECGNGRRTHFLGGPGNDTLVGSAGRDVLVGGPGRDSANGRQSRDTCRAEQRTSCEARR</sequence>
<name>A0A1I0ZD13_9ACTN</name>
<feature type="region of interest" description="Disordered" evidence="1">
    <location>
        <begin position="396"/>
        <end position="424"/>
    </location>
</feature>
<dbReference type="Pfam" id="PF00353">
    <property type="entry name" value="HemolysinCabind"/>
    <property type="match status" value="1"/>
</dbReference>
<dbReference type="AlphaFoldDB" id="A0A1I0ZD13"/>
<dbReference type="GO" id="GO:0005509">
    <property type="term" value="F:calcium ion binding"/>
    <property type="evidence" value="ECO:0007669"/>
    <property type="project" value="InterPro"/>
</dbReference>
<reference evidence="3 6" key="2">
    <citation type="submission" date="2017-12" db="EMBL/GenBank/DDBJ databases">
        <title>Pharmacopeia of the Arctic Ocean.</title>
        <authorList>
            <person name="Collins E."/>
            <person name="Ducluzeau A.-L."/>
        </authorList>
    </citation>
    <scope>NUCLEOTIDE SEQUENCE [LARGE SCALE GENOMIC DNA]</scope>
    <source>
        <strain evidence="3 6">DSM 23325</strain>
    </source>
</reference>
<dbReference type="EMBL" id="FOKC01000005">
    <property type="protein sequence ID" value="SFB23272.1"/>
    <property type="molecule type" value="Genomic_DNA"/>
</dbReference>
<feature type="signal peptide" evidence="2">
    <location>
        <begin position="1"/>
        <end position="26"/>
    </location>
</feature>
<keyword evidence="6" id="KW-1185">Reference proteome</keyword>
<feature type="compositionally biased region" description="Basic and acidic residues" evidence="1">
    <location>
        <begin position="407"/>
        <end position="424"/>
    </location>
</feature>
<gene>
    <name evidence="3" type="ORF">CXG46_11905</name>
    <name evidence="4" type="ORF">SAMN05192575_105223</name>
</gene>
<dbReference type="STRING" id="748909.SAMN05192575_105223"/>
<evidence type="ECO:0000313" key="6">
    <source>
        <dbReference type="Proteomes" id="UP000233565"/>
    </source>
</evidence>
<dbReference type="EMBL" id="PJBV01000017">
    <property type="protein sequence ID" value="PKH40687.1"/>
    <property type="molecule type" value="Genomic_DNA"/>
</dbReference>
<evidence type="ECO:0000313" key="4">
    <source>
        <dbReference type="EMBL" id="SFB23272.1"/>
    </source>
</evidence>
<keyword evidence="2" id="KW-0732">Signal</keyword>
<dbReference type="OrthoDB" id="3783166at2"/>
<accession>A0A1I0ZD13</accession>
<dbReference type="InterPro" id="IPR018511">
    <property type="entry name" value="Hemolysin-typ_Ca-bd_CS"/>
</dbReference>
<dbReference type="SUPFAM" id="SSF51120">
    <property type="entry name" value="beta-Roll"/>
    <property type="match status" value="1"/>
</dbReference>
<organism evidence="4 5">
    <name type="scientific">Nocardioides alpinus</name>
    <dbReference type="NCBI Taxonomy" id="748909"/>
    <lineage>
        <taxon>Bacteria</taxon>
        <taxon>Bacillati</taxon>
        <taxon>Actinomycetota</taxon>
        <taxon>Actinomycetes</taxon>
        <taxon>Propionibacteriales</taxon>
        <taxon>Nocardioidaceae</taxon>
        <taxon>Nocardioides</taxon>
    </lineage>
</organism>
<protein>
    <recommendedName>
        <fullName evidence="7">Hemolysin-type calcium-binding repeat-containing protein</fullName>
    </recommendedName>
</protein>
<evidence type="ECO:0000313" key="5">
    <source>
        <dbReference type="Proteomes" id="UP000199113"/>
    </source>
</evidence>
<feature type="chain" id="PRO_5038421782" description="Hemolysin-type calcium-binding repeat-containing protein" evidence="2">
    <location>
        <begin position="27"/>
        <end position="424"/>
    </location>
</feature>
<dbReference type="InterPro" id="IPR001343">
    <property type="entry name" value="Hemolysn_Ca-bd"/>
</dbReference>
<dbReference type="RefSeq" id="WP_091199012.1">
    <property type="nucleotide sequence ID" value="NZ_FOKC01000005.1"/>
</dbReference>
<evidence type="ECO:0008006" key="7">
    <source>
        <dbReference type="Google" id="ProtNLM"/>
    </source>
</evidence>
<dbReference type="Proteomes" id="UP000199113">
    <property type="component" value="Unassembled WGS sequence"/>
</dbReference>